<dbReference type="PANTHER" id="PTHR46401:SF2">
    <property type="entry name" value="GLYCOSYLTRANSFERASE WBBK-RELATED"/>
    <property type="match status" value="1"/>
</dbReference>
<keyword evidence="1" id="KW-0808">Transferase</keyword>
<organism evidence="2 3">
    <name type="scientific">Sabulicella glaciei</name>
    <dbReference type="NCBI Taxonomy" id="2984948"/>
    <lineage>
        <taxon>Bacteria</taxon>
        <taxon>Pseudomonadati</taxon>
        <taxon>Pseudomonadota</taxon>
        <taxon>Alphaproteobacteria</taxon>
        <taxon>Acetobacterales</taxon>
        <taxon>Acetobacteraceae</taxon>
        <taxon>Sabulicella</taxon>
    </lineage>
</organism>
<proteinExistence type="predicted"/>
<name>A0ABT3NWU1_9PROT</name>
<sequence length="405" mass="44253">MRLRPMHLLLDISLTVAKPWLLAPSGIDRVEFAHARHWSRLPARDVTFVMRTAWDRLAALPDGLAREILADAAARIAPGLDHRGISLRARPALAMTRQFLGDGVARLRGRLTERRDAVLLSVSCATLHKHAALAAVKRRGAKVAALVHDVIPLTHPHCFPQGEAERHARRMEGVSLFADAAIAVSAATRDGMQGWFAARGLALPPVEVAHLGLDLPPPEPAPGEGERPYFVMLGSLEPRKNHWLMLEAWREMAGRPDAPHLVIIGRRPAEPHLGTILLDRGDFGGLVEYRGRLPDREAARLLRGARALLFPSLTEGFGIPVAEALALGVPVLASDIPAFREVGGETPEFLHPLDGPGWRAAVLDYARPDSPRRTAQLARLPGWSAPSWDRHFAVVERVLDGLARG</sequence>
<dbReference type="RefSeq" id="WP_301590382.1">
    <property type="nucleotide sequence ID" value="NZ_JAPFQI010000008.1"/>
</dbReference>
<protein>
    <submittedName>
        <fullName evidence="2">Glycosyltransferase family 4 protein</fullName>
    </submittedName>
</protein>
<evidence type="ECO:0000256" key="1">
    <source>
        <dbReference type="ARBA" id="ARBA00022679"/>
    </source>
</evidence>
<dbReference type="Proteomes" id="UP001526430">
    <property type="component" value="Unassembled WGS sequence"/>
</dbReference>
<dbReference type="PANTHER" id="PTHR46401">
    <property type="entry name" value="GLYCOSYLTRANSFERASE WBBK-RELATED"/>
    <property type="match status" value="1"/>
</dbReference>
<dbReference type="EMBL" id="JAPFQI010000008">
    <property type="protein sequence ID" value="MCW8086363.1"/>
    <property type="molecule type" value="Genomic_DNA"/>
</dbReference>
<evidence type="ECO:0000313" key="2">
    <source>
        <dbReference type="EMBL" id="MCW8086363.1"/>
    </source>
</evidence>
<dbReference type="Gene3D" id="3.40.50.2000">
    <property type="entry name" value="Glycogen Phosphorylase B"/>
    <property type="match status" value="1"/>
</dbReference>
<keyword evidence="3" id="KW-1185">Reference proteome</keyword>
<dbReference type="CDD" id="cd03809">
    <property type="entry name" value="GT4_MtfB-like"/>
    <property type="match status" value="1"/>
</dbReference>
<dbReference type="SUPFAM" id="SSF53756">
    <property type="entry name" value="UDP-Glycosyltransferase/glycogen phosphorylase"/>
    <property type="match status" value="1"/>
</dbReference>
<reference evidence="2 3" key="1">
    <citation type="submission" date="2022-10" db="EMBL/GenBank/DDBJ databases">
        <title>Roseococcus glaciei nov., sp. nov., isolated from glacier.</title>
        <authorList>
            <person name="Liu Q."/>
            <person name="Xin Y.-H."/>
        </authorList>
    </citation>
    <scope>NUCLEOTIDE SEQUENCE [LARGE SCALE GENOMIC DNA]</scope>
    <source>
        <strain evidence="2 3">MDT2-1-1</strain>
    </source>
</reference>
<dbReference type="Pfam" id="PF13692">
    <property type="entry name" value="Glyco_trans_1_4"/>
    <property type="match status" value="1"/>
</dbReference>
<comment type="caution">
    <text evidence="2">The sequence shown here is derived from an EMBL/GenBank/DDBJ whole genome shotgun (WGS) entry which is preliminary data.</text>
</comment>
<gene>
    <name evidence="2" type="ORF">OF850_12045</name>
</gene>
<evidence type="ECO:0000313" key="3">
    <source>
        <dbReference type="Proteomes" id="UP001526430"/>
    </source>
</evidence>
<accession>A0ABT3NWU1</accession>